<keyword evidence="7 12" id="KW-0067">ATP-binding</keyword>
<comment type="caution">
    <text evidence="14">The sequence shown here is derived from an EMBL/GenBank/DDBJ whole genome shotgun (WGS) entry which is preliminary data.</text>
</comment>
<evidence type="ECO:0000313" key="14">
    <source>
        <dbReference type="EMBL" id="RWX51392.1"/>
    </source>
</evidence>
<dbReference type="AlphaFoldDB" id="A0A444JE72"/>
<dbReference type="CDD" id="cd06223">
    <property type="entry name" value="PRTases_typeI"/>
    <property type="match status" value="1"/>
</dbReference>
<keyword evidence="3 12" id="KW-0479">Metal-binding</keyword>
<dbReference type="Proteomes" id="UP000288892">
    <property type="component" value="Unassembled WGS sequence"/>
</dbReference>
<keyword evidence="4 12" id="KW-0545">Nucleotide biosynthesis</keyword>
<dbReference type="GO" id="GO:0000287">
    <property type="term" value="F:magnesium ion binding"/>
    <property type="evidence" value="ECO:0007669"/>
    <property type="project" value="UniProtKB-UniRule"/>
</dbReference>
<dbReference type="GO" id="GO:0002189">
    <property type="term" value="C:ribose phosphate diphosphokinase complex"/>
    <property type="evidence" value="ECO:0007669"/>
    <property type="project" value="TreeGrafter"/>
</dbReference>
<evidence type="ECO:0000256" key="9">
    <source>
        <dbReference type="ARBA" id="ARBA00049535"/>
    </source>
</evidence>
<evidence type="ECO:0000256" key="12">
    <source>
        <dbReference type="HAMAP-Rule" id="MF_00583"/>
    </source>
</evidence>
<keyword evidence="2 12" id="KW-0808">Transferase</keyword>
<dbReference type="HAMAP" id="MF_00583_B">
    <property type="entry name" value="RibP_PPkinase_B"/>
    <property type="match status" value="1"/>
</dbReference>
<comment type="cofactor">
    <cofactor evidence="12">
        <name>Mg(2+)</name>
        <dbReference type="ChEBI" id="CHEBI:18420"/>
    </cofactor>
    <text evidence="12">Binds 2 Mg(2+) ions per subunit.</text>
</comment>
<comment type="pathway">
    <text evidence="1 12">Metabolic intermediate biosynthesis; 5-phospho-alpha-D-ribose 1-diphosphate biosynthesis; 5-phospho-alpha-D-ribose 1-diphosphate from D-ribose 5-phosphate (route I): step 1/1.</text>
</comment>
<keyword evidence="15" id="KW-1185">Reference proteome</keyword>
<evidence type="ECO:0000256" key="8">
    <source>
        <dbReference type="ARBA" id="ARBA00022842"/>
    </source>
</evidence>
<comment type="function">
    <text evidence="10 12">Involved in the biosynthesis of the central metabolite phospho-alpha-D-ribosyl-1-pyrophosphate (PRPP) via the transfer of pyrophosphoryl group from ATP to 1-hydroxyl of ribose-5-phosphate (Rib-5-P).</text>
</comment>
<proteinExistence type="inferred from homology"/>
<feature type="binding site" evidence="12">
    <location>
        <position position="169"/>
    </location>
    <ligand>
        <name>Mg(2+)</name>
        <dbReference type="ChEBI" id="CHEBI:18420"/>
    </ligand>
</feature>
<dbReference type="GO" id="GO:0006015">
    <property type="term" value="P:5-phosphoribose 1-diphosphate biosynthetic process"/>
    <property type="evidence" value="ECO:0007669"/>
    <property type="project" value="UniProtKB-UniRule"/>
</dbReference>
<evidence type="ECO:0000313" key="15">
    <source>
        <dbReference type="Proteomes" id="UP000288892"/>
    </source>
</evidence>
<comment type="similarity">
    <text evidence="11 12">Belongs to the ribose-phosphate pyrophosphokinase family. Class I subfamily.</text>
</comment>
<name>A0A444JE72_9BACT</name>
<gene>
    <name evidence="12" type="primary">prs</name>
    <name evidence="14" type="ORF">VU01_11454</name>
</gene>
<evidence type="ECO:0000256" key="6">
    <source>
        <dbReference type="ARBA" id="ARBA00022777"/>
    </source>
</evidence>
<dbReference type="InterPro" id="IPR029057">
    <property type="entry name" value="PRTase-like"/>
</dbReference>
<keyword evidence="5 12" id="KW-0547">Nucleotide-binding</keyword>
<dbReference type="EC" id="2.7.6.1" evidence="12"/>
<sequence length="312" mass="34229">MPNIMKVFTGNANPEIAREICNYLDMPLSKAEVKQFSDGEISVEIGENVRGTDVFVIQPTCTPVNDHLMELVIMVDALRRASARRITAVLPYYGYARQDRKVRPRVPITAKAVAEMLMAVGTRRVLCMDLHAGQIQGFFNIPVDHLYSAPILLKHIRRNFEDVVMVSPDAGGVERTRAFAKRLNADLAIIDKRRERANECEAMNVIGDVSGKTAVLLDDMVDTAGTLCGAAAKLKENGAKEVHACCAHAVLSGQAIERINNSQIKSLVVTNSIPLADKGERCDKIKVLSVGELLGEAISRIHSEDSVSYLFV</sequence>
<dbReference type="PANTHER" id="PTHR10210">
    <property type="entry name" value="RIBOSE-PHOSPHATE DIPHOSPHOKINASE FAMILY MEMBER"/>
    <property type="match status" value="1"/>
</dbReference>
<dbReference type="GO" id="GO:0005524">
    <property type="term" value="F:ATP binding"/>
    <property type="evidence" value="ECO:0007669"/>
    <property type="project" value="UniProtKB-KW"/>
</dbReference>
<dbReference type="InterPro" id="IPR000836">
    <property type="entry name" value="PRTase_dom"/>
</dbReference>
<protein>
    <recommendedName>
        <fullName evidence="12">Ribose-phosphate pyrophosphokinase</fullName>
        <shortName evidence="12">RPPK</shortName>
        <ecNumber evidence="12">2.7.6.1</ecNumber>
    </recommendedName>
    <alternativeName>
        <fullName evidence="12">5-phospho-D-ribosyl alpha-1-diphosphate synthase</fullName>
    </alternativeName>
    <alternativeName>
        <fullName evidence="12">Phosphoribosyl diphosphate synthase</fullName>
    </alternativeName>
    <alternativeName>
        <fullName evidence="12">Phosphoribosyl pyrophosphate synthase</fullName>
        <shortName evidence="12">P-Rib-PP synthase</shortName>
        <shortName evidence="12">PRPP synthase</shortName>
        <shortName evidence="12">PRPPase</shortName>
    </alternativeName>
</protein>
<dbReference type="FunFam" id="3.40.50.2020:FF:000001">
    <property type="entry name" value="Ribose-phosphate pyrophosphokinase"/>
    <property type="match status" value="1"/>
</dbReference>
<comment type="catalytic activity">
    <reaction evidence="9 12">
        <text>D-ribose 5-phosphate + ATP = 5-phospho-alpha-D-ribose 1-diphosphate + AMP + H(+)</text>
        <dbReference type="Rhea" id="RHEA:15609"/>
        <dbReference type="ChEBI" id="CHEBI:15378"/>
        <dbReference type="ChEBI" id="CHEBI:30616"/>
        <dbReference type="ChEBI" id="CHEBI:58017"/>
        <dbReference type="ChEBI" id="CHEBI:78346"/>
        <dbReference type="ChEBI" id="CHEBI:456215"/>
        <dbReference type="EC" id="2.7.6.1"/>
    </reaction>
</comment>
<evidence type="ECO:0000256" key="3">
    <source>
        <dbReference type="ARBA" id="ARBA00022723"/>
    </source>
</evidence>
<feature type="binding site" evidence="12">
    <location>
        <position position="218"/>
    </location>
    <ligand>
        <name>D-ribose 5-phosphate</name>
        <dbReference type="ChEBI" id="CHEBI:78346"/>
    </ligand>
</feature>
<dbReference type="GO" id="GO:0006164">
    <property type="term" value="P:purine nucleotide biosynthetic process"/>
    <property type="evidence" value="ECO:0007669"/>
    <property type="project" value="TreeGrafter"/>
</dbReference>
<dbReference type="Pfam" id="PF14572">
    <property type="entry name" value="Pribosyl_synth"/>
    <property type="match status" value="1"/>
</dbReference>
<keyword evidence="6 12" id="KW-0418">Kinase</keyword>
<dbReference type="NCBIfam" id="NF002320">
    <property type="entry name" value="PRK01259.1"/>
    <property type="match status" value="1"/>
</dbReference>
<feature type="domain" description="Ribose-phosphate pyrophosphokinase N-terminal" evidence="13">
    <location>
        <begin position="5"/>
        <end position="121"/>
    </location>
</feature>
<dbReference type="PANTHER" id="PTHR10210:SF41">
    <property type="entry name" value="RIBOSE-PHOSPHATE PYROPHOSPHOKINASE 1, CHLOROPLASTIC"/>
    <property type="match status" value="1"/>
</dbReference>
<dbReference type="InterPro" id="IPR037515">
    <property type="entry name" value="Rib-P_diPkinase_bac"/>
</dbReference>
<evidence type="ECO:0000256" key="7">
    <source>
        <dbReference type="ARBA" id="ARBA00022840"/>
    </source>
</evidence>
<evidence type="ECO:0000256" key="2">
    <source>
        <dbReference type="ARBA" id="ARBA00022679"/>
    </source>
</evidence>
<accession>A0A444JE72</accession>
<feature type="binding site" evidence="12">
    <location>
        <position position="131"/>
    </location>
    <ligand>
        <name>Mg(2+)</name>
        <dbReference type="ChEBI" id="CHEBI:18420"/>
    </ligand>
</feature>
<dbReference type="EMBL" id="MTKS01000145">
    <property type="protein sequence ID" value="RWX51392.1"/>
    <property type="molecule type" value="Genomic_DNA"/>
</dbReference>
<reference evidence="14 15" key="1">
    <citation type="submission" date="2017-01" db="EMBL/GenBank/DDBJ databases">
        <title>The cable genome- insights into the physiology and evolution of filamentous bacteria capable of sulfide oxidation via long distance electron transfer.</title>
        <authorList>
            <person name="Schreiber L."/>
            <person name="Bjerg J.T."/>
            <person name="Boggild A."/>
            <person name="Van De Vossenberg J."/>
            <person name="Meysman F."/>
            <person name="Nielsen L.P."/>
            <person name="Schramm A."/>
            <person name="Kjeldsen K.U."/>
        </authorList>
    </citation>
    <scope>NUCLEOTIDE SEQUENCE [LARGE SCALE GENOMIC DNA]</scope>
    <source>
        <strain evidence="14">A5</strain>
    </source>
</reference>
<dbReference type="InterPro" id="IPR000842">
    <property type="entry name" value="PRib_PP_synth_CS"/>
</dbReference>
<dbReference type="InterPro" id="IPR005946">
    <property type="entry name" value="Rib-P_diPkinase"/>
</dbReference>
<keyword evidence="12" id="KW-0963">Cytoplasm</keyword>
<feature type="active site" evidence="12">
    <location>
        <position position="192"/>
    </location>
</feature>
<dbReference type="GO" id="GO:0016301">
    <property type="term" value="F:kinase activity"/>
    <property type="evidence" value="ECO:0007669"/>
    <property type="project" value="UniProtKB-KW"/>
</dbReference>
<evidence type="ECO:0000256" key="5">
    <source>
        <dbReference type="ARBA" id="ARBA00022741"/>
    </source>
</evidence>
<feature type="binding site" evidence="12">
    <location>
        <begin position="38"/>
        <end position="40"/>
    </location>
    <ligand>
        <name>ATP</name>
        <dbReference type="ChEBI" id="CHEBI:30616"/>
    </ligand>
</feature>
<dbReference type="GO" id="GO:0004749">
    <property type="term" value="F:ribose phosphate diphosphokinase activity"/>
    <property type="evidence" value="ECO:0007669"/>
    <property type="project" value="UniProtKB-UniRule"/>
</dbReference>
<evidence type="ECO:0000256" key="4">
    <source>
        <dbReference type="ARBA" id="ARBA00022727"/>
    </source>
</evidence>
<dbReference type="PROSITE" id="PS00114">
    <property type="entry name" value="PRPP_SYNTHASE"/>
    <property type="match status" value="1"/>
</dbReference>
<dbReference type="Pfam" id="PF13793">
    <property type="entry name" value="Pribosyltran_N"/>
    <property type="match status" value="1"/>
</dbReference>
<feature type="binding site" evidence="12">
    <location>
        <position position="194"/>
    </location>
    <ligand>
        <name>D-ribose 5-phosphate</name>
        <dbReference type="ChEBI" id="CHEBI:78346"/>
    </ligand>
</feature>
<dbReference type="UniPathway" id="UPA00087">
    <property type="reaction ID" value="UER00172"/>
</dbReference>
<dbReference type="SUPFAM" id="SSF53271">
    <property type="entry name" value="PRTase-like"/>
    <property type="match status" value="1"/>
</dbReference>
<evidence type="ECO:0000256" key="1">
    <source>
        <dbReference type="ARBA" id="ARBA00004996"/>
    </source>
</evidence>
<keyword evidence="8 12" id="KW-0460">Magnesium</keyword>
<evidence type="ECO:0000259" key="13">
    <source>
        <dbReference type="Pfam" id="PF13793"/>
    </source>
</evidence>
<feature type="binding site" evidence="12">
    <location>
        <begin position="97"/>
        <end position="98"/>
    </location>
    <ligand>
        <name>ATP</name>
        <dbReference type="ChEBI" id="CHEBI:30616"/>
    </ligand>
</feature>
<dbReference type="GO" id="GO:0009156">
    <property type="term" value="P:ribonucleoside monophosphate biosynthetic process"/>
    <property type="evidence" value="ECO:0007669"/>
    <property type="project" value="InterPro"/>
</dbReference>
<dbReference type="InterPro" id="IPR029099">
    <property type="entry name" value="Pribosyltran_N"/>
</dbReference>
<comment type="subcellular location">
    <subcellularLocation>
        <location evidence="12">Cytoplasm</location>
    </subcellularLocation>
</comment>
<feature type="binding site" evidence="12">
    <location>
        <begin position="222"/>
        <end position="226"/>
    </location>
    <ligand>
        <name>D-ribose 5-phosphate</name>
        <dbReference type="ChEBI" id="CHEBI:78346"/>
    </ligand>
</feature>
<evidence type="ECO:0000256" key="10">
    <source>
        <dbReference type="ARBA" id="ARBA00054914"/>
    </source>
</evidence>
<organism evidence="14 15">
    <name type="scientific">Candidatus Electrothrix marina</name>
    <dbReference type="NCBI Taxonomy" id="1859130"/>
    <lineage>
        <taxon>Bacteria</taxon>
        <taxon>Pseudomonadati</taxon>
        <taxon>Thermodesulfobacteriota</taxon>
        <taxon>Desulfobulbia</taxon>
        <taxon>Desulfobulbales</taxon>
        <taxon>Desulfobulbaceae</taxon>
        <taxon>Candidatus Electrothrix</taxon>
    </lineage>
</organism>
<dbReference type="NCBIfam" id="TIGR01251">
    <property type="entry name" value="ribP_PPkin"/>
    <property type="match status" value="1"/>
</dbReference>
<evidence type="ECO:0000256" key="11">
    <source>
        <dbReference type="ARBA" id="ARBA00061444"/>
    </source>
</evidence>
<dbReference type="SMART" id="SM01400">
    <property type="entry name" value="Pribosyltran_N"/>
    <property type="match status" value="1"/>
</dbReference>
<dbReference type="Gene3D" id="3.40.50.2020">
    <property type="match status" value="2"/>
</dbReference>
<dbReference type="GO" id="GO:0005737">
    <property type="term" value="C:cytoplasm"/>
    <property type="evidence" value="ECO:0007669"/>
    <property type="project" value="UniProtKB-SubCell"/>
</dbReference>
<comment type="subunit">
    <text evidence="12">Homohexamer.</text>
</comment>